<protein>
    <submittedName>
        <fullName evidence="1">Uncharacterized protein</fullName>
    </submittedName>
</protein>
<reference evidence="1" key="1">
    <citation type="submission" date="2020-07" db="EMBL/GenBank/DDBJ databases">
        <authorList>
            <person name="Lin J."/>
        </authorList>
    </citation>
    <scope>NUCLEOTIDE SEQUENCE</scope>
</reference>
<organism evidence="1">
    <name type="scientific">Ananas comosus var. bracteatus</name>
    <name type="common">red pineapple</name>
    <dbReference type="NCBI Taxonomy" id="296719"/>
    <lineage>
        <taxon>Eukaryota</taxon>
        <taxon>Viridiplantae</taxon>
        <taxon>Streptophyta</taxon>
        <taxon>Embryophyta</taxon>
        <taxon>Tracheophyta</taxon>
        <taxon>Spermatophyta</taxon>
        <taxon>Magnoliopsida</taxon>
        <taxon>Liliopsida</taxon>
        <taxon>Poales</taxon>
        <taxon>Bromeliaceae</taxon>
        <taxon>Bromelioideae</taxon>
        <taxon>Ananas</taxon>
    </lineage>
</organism>
<evidence type="ECO:0000313" key="1">
    <source>
        <dbReference type="EMBL" id="CAD1828019.1"/>
    </source>
</evidence>
<sequence>MQVRRISFRWIFQSIIDGSPSGYFSSSGTSSSAYIQQWAYLFRYIIRFVVARDDGELGLYKHSLDAVELPREATAGGQRPLREELQERAIAKGDKMVVPRRQSVTKNWNARFHSISSERELLVLIVCCREKNKTKRLR</sequence>
<gene>
    <name evidence="1" type="ORF">CB5_LOCUS11230</name>
</gene>
<dbReference type="EMBL" id="LR862147">
    <property type="protein sequence ID" value="CAD1828019.1"/>
    <property type="molecule type" value="Genomic_DNA"/>
</dbReference>
<accession>A0A6V7PB04</accession>
<name>A0A6V7PB04_ANACO</name>
<dbReference type="AlphaFoldDB" id="A0A6V7PB04"/>
<proteinExistence type="predicted"/>